<name>A0A066ZYC3_HYDMR</name>
<dbReference type="Proteomes" id="UP000027341">
    <property type="component" value="Unassembled WGS sequence"/>
</dbReference>
<dbReference type="RefSeq" id="WP_029909377.1">
    <property type="nucleotide sequence ID" value="NZ_AP020335.1"/>
</dbReference>
<evidence type="ECO:0000313" key="2">
    <source>
        <dbReference type="Proteomes" id="UP000027341"/>
    </source>
</evidence>
<dbReference type="EMBL" id="JMIU01000001">
    <property type="protein sequence ID" value="KDN95351.1"/>
    <property type="molecule type" value="Genomic_DNA"/>
</dbReference>
<keyword evidence="2" id="KW-1185">Reference proteome</keyword>
<proteinExistence type="predicted"/>
<comment type="caution">
    <text evidence="1">The sequence shown here is derived from an EMBL/GenBank/DDBJ whole genome shotgun (WGS) entry which is preliminary data.</text>
</comment>
<dbReference type="STRING" id="28885.EI16_03360"/>
<organism evidence="1 2">
    <name type="scientific">Hydrogenovibrio marinus</name>
    <dbReference type="NCBI Taxonomy" id="28885"/>
    <lineage>
        <taxon>Bacteria</taxon>
        <taxon>Pseudomonadati</taxon>
        <taxon>Pseudomonadota</taxon>
        <taxon>Gammaproteobacteria</taxon>
        <taxon>Thiotrichales</taxon>
        <taxon>Piscirickettsiaceae</taxon>
        <taxon>Hydrogenovibrio</taxon>
    </lineage>
</organism>
<sequence length="95" mass="10910">MKTLLLFVVAFFAYLLVRFIMKRVNEIRQDALSGNEQEQNTTSEKAERMATCVECGLRLPESEAIPLNPAEKIGDTYNIAFCSQEHKQLYLKKHS</sequence>
<dbReference type="AlphaFoldDB" id="A0A066ZYC3"/>
<reference evidence="1 2" key="1">
    <citation type="submission" date="2014-04" db="EMBL/GenBank/DDBJ databases">
        <title>Draft genome sequence of Hydrogenovibrio marinus MH-110, a model organism for aerobic H2 metabolism.</title>
        <authorList>
            <person name="Cha H.J."/>
            <person name="Jo B.H."/>
            <person name="Hwang B.H."/>
        </authorList>
    </citation>
    <scope>NUCLEOTIDE SEQUENCE [LARGE SCALE GENOMIC DNA]</scope>
    <source>
        <strain evidence="1 2">MH-110</strain>
    </source>
</reference>
<evidence type="ECO:0000313" key="1">
    <source>
        <dbReference type="EMBL" id="KDN95351.1"/>
    </source>
</evidence>
<protein>
    <submittedName>
        <fullName evidence="1">Uncharacterized protein</fullName>
    </submittedName>
</protein>
<accession>A0A066ZYC3</accession>
<gene>
    <name evidence="1" type="ORF">EI16_03360</name>
</gene>